<dbReference type="InterPro" id="IPR004358">
    <property type="entry name" value="Sig_transdc_His_kin-like_C"/>
</dbReference>
<proteinExistence type="predicted"/>
<keyword evidence="5" id="KW-0547">Nucleotide-binding</keyword>
<evidence type="ECO:0000256" key="3">
    <source>
        <dbReference type="ARBA" id="ARBA00022553"/>
    </source>
</evidence>
<keyword evidence="4" id="KW-0808">Transferase</keyword>
<sequence length="454" mass="50781">MTSPEDSKRSWNMHNELITRQRDKFEIEFKMKHKDGHWVDILSRANAIFDENNKAVRVVGTHVDISERKKLENQLLQAQKMESIGTLAGGIAHEFNNILSIIVGNNELLMDELPEWSAARENSEEIRIAGLRAKDVVKQLLTFTRQDNAELKPIDISPIVKESIKLIRSSIPANINIHQNISKDTAPVSGNPTQINQILINLCSNAADAMKNKGNTIKISLSNESFDEGCKAVHPALSPGQYVKLMVIDTGSGMDNKTLDRIFEPYFTTKKIGKGTGIGLAIVHGIVERHSGVIFVKSAPNKGTTFTILFPAYQGQIEKDSDERTDLPTGNEKILFVDDEPVLLKLGKQRLELLGYHVQEHTDPREALKVFKEDINAFDLVITDMAMPHMTGDQLVSEILRLRPEIPTMLCTGYSENISVEKASEIGFKAFAMKPIDRSEFAVTVRKILDESQN</sequence>
<dbReference type="PRINTS" id="PR00344">
    <property type="entry name" value="BCTRLSENSOR"/>
</dbReference>
<dbReference type="SUPFAM" id="SSF55874">
    <property type="entry name" value="ATPase domain of HSP90 chaperone/DNA topoisomerase II/histidine kinase"/>
    <property type="match status" value="1"/>
</dbReference>
<evidence type="ECO:0000256" key="7">
    <source>
        <dbReference type="ARBA" id="ARBA00022840"/>
    </source>
</evidence>
<evidence type="ECO:0000256" key="6">
    <source>
        <dbReference type="ARBA" id="ARBA00022777"/>
    </source>
</evidence>
<keyword evidence="3 9" id="KW-0597">Phosphoprotein</keyword>
<feature type="modified residue" description="4-aspartylphosphate" evidence="9">
    <location>
        <position position="384"/>
    </location>
</feature>
<dbReference type="InterPro" id="IPR000014">
    <property type="entry name" value="PAS"/>
</dbReference>
<dbReference type="Pfam" id="PF02518">
    <property type="entry name" value="HATPase_c"/>
    <property type="match status" value="1"/>
</dbReference>
<evidence type="ECO:0000256" key="1">
    <source>
        <dbReference type="ARBA" id="ARBA00000085"/>
    </source>
</evidence>
<reference evidence="13 14" key="1">
    <citation type="submission" date="2017-04" db="EMBL/GenBank/DDBJ databases">
        <authorList>
            <person name="Afonso C.L."/>
            <person name="Miller P.J."/>
            <person name="Scott M.A."/>
            <person name="Spackman E."/>
            <person name="Goraichik I."/>
            <person name="Dimitrov K.M."/>
            <person name="Suarez D.L."/>
            <person name="Swayne D.E."/>
        </authorList>
    </citation>
    <scope>NUCLEOTIDE SEQUENCE [LARGE SCALE GENOMIC DNA]</scope>
    <source>
        <strain evidence="13 14">DSM 3385</strain>
    </source>
</reference>
<dbReference type="InterPro" id="IPR001789">
    <property type="entry name" value="Sig_transdc_resp-reg_receiver"/>
</dbReference>
<evidence type="ECO:0000256" key="5">
    <source>
        <dbReference type="ARBA" id="ARBA00022741"/>
    </source>
</evidence>
<dbReference type="STRING" id="1121400.SAMN02746065_14112"/>
<evidence type="ECO:0000259" key="11">
    <source>
        <dbReference type="PROSITE" id="PS50110"/>
    </source>
</evidence>
<dbReference type="Gene3D" id="1.10.287.130">
    <property type="match status" value="1"/>
</dbReference>
<dbReference type="Pfam" id="PF00512">
    <property type="entry name" value="HisKA"/>
    <property type="match status" value="1"/>
</dbReference>
<dbReference type="PANTHER" id="PTHR43065">
    <property type="entry name" value="SENSOR HISTIDINE KINASE"/>
    <property type="match status" value="1"/>
</dbReference>
<accession>A0A1W2ERR7</accession>
<protein>
    <recommendedName>
        <fullName evidence="2">histidine kinase</fullName>
        <ecNumber evidence="2">2.7.13.3</ecNumber>
    </recommendedName>
</protein>
<dbReference type="PROSITE" id="PS50110">
    <property type="entry name" value="RESPONSE_REGULATORY"/>
    <property type="match status" value="1"/>
</dbReference>
<dbReference type="EC" id="2.7.13.3" evidence="2"/>
<evidence type="ECO:0000256" key="2">
    <source>
        <dbReference type="ARBA" id="ARBA00012438"/>
    </source>
</evidence>
<dbReference type="PANTHER" id="PTHR43065:SF46">
    <property type="entry name" value="C4-DICARBOXYLATE TRANSPORT SENSOR PROTEIN DCTB"/>
    <property type="match status" value="1"/>
</dbReference>
<keyword evidence="8" id="KW-0902">Two-component regulatory system</keyword>
<feature type="domain" description="PAC" evidence="12">
    <location>
        <begin position="25"/>
        <end position="77"/>
    </location>
</feature>
<dbReference type="CDD" id="cd00130">
    <property type="entry name" value="PAS"/>
    <property type="match status" value="1"/>
</dbReference>
<dbReference type="CDD" id="cd00082">
    <property type="entry name" value="HisKA"/>
    <property type="match status" value="1"/>
</dbReference>
<dbReference type="Pfam" id="PF00072">
    <property type="entry name" value="Response_reg"/>
    <property type="match status" value="1"/>
</dbReference>
<dbReference type="SMART" id="SM00388">
    <property type="entry name" value="HisKA"/>
    <property type="match status" value="1"/>
</dbReference>
<dbReference type="PROSITE" id="PS50109">
    <property type="entry name" value="HIS_KIN"/>
    <property type="match status" value="1"/>
</dbReference>
<dbReference type="NCBIfam" id="TIGR00229">
    <property type="entry name" value="sensory_box"/>
    <property type="match status" value="1"/>
</dbReference>
<dbReference type="InterPro" id="IPR036097">
    <property type="entry name" value="HisK_dim/P_sf"/>
</dbReference>
<keyword evidence="14" id="KW-1185">Reference proteome</keyword>
<dbReference type="SMART" id="SM00387">
    <property type="entry name" value="HATPase_c"/>
    <property type="match status" value="1"/>
</dbReference>
<evidence type="ECO:0000256" key="9">
    <source>
        <dbReference type="PROSITE-ProRule" id="PRU00169"/>
    </source>
</evidence>
<dbReference type="InterPro" id="IPR000700">
    <property type="entry name" value="PAS-assoc_C"/>
</dbReference>
<feature type="domain" description="Response regulatory" evidence="11">
    <location>
        <begin position="333"/>
        <end position="449"/>
    </location>
</feature>
<dbReference type="EMBL" id="FWXY01000041">
    <property type="protein sequence ID" value="SMD12410.1"/>
    <property type="molecule type" value="Genomic_DNA"/>
</dbReference>
<dbReference type="Proteomes" id="UP000192418">
    <property type="component" value="Unassembled WGS sequence"/>
</dbReference>
<evidence type="ECO:0000313" key="14">
    <source>
        <dbReference type="Proteomes" id="UP000192418"/>
    </source>
</evidence>
<dbReference type="InterPro" id="IPR035965">
    <property type="entry name" value="PAS-like_dom_sf"/>
</dbReference>
<dbReference type="SUPFAM" id="SSF55785">
    <property type="entry name" value="PYP-like sensor domain (PAS domain)"/>
    <property type="match status" value="1"/>
</dbReference>
<dbReference type="SMART" id="SM00086">
    <property type="entry name" value="PAC"/>
    <property type="match status" value="1"/>
</dbReference>
<dbReference type="GO" id="GO:0005524">
    <property type="term" value="F:ATP binding"/>
    <property type="evidence" value="ECO:0007669"/>
    <property type="project" value="UniProtKB-KW"/>
</dbReference>
<gene>
    <name evidence="13" type="ORF">SAMN02746065_14112</name>
</gene>
<feature type="domain" description="Histidine kinase" evidence="10">
    <location>
        <begin position="90"/>
        <end position="314"/>
    </location>
</feature>
<keyword evidence="7" id="KW-0067">ATP-binding</keyword>
<dbReference type="InterPro" id="IPR013655">
    <property type="entry name" value="PAS_fold_3"/>
</dbReference>
<dbReference type="SUPFAM" id="SSF47384">
    <property type="entry name" value="Homodimeric domain of signal transducing histidine kinase"/>
    <property type="match status" value="1"/>
</dbReference>
<dbReference type="InterPro" id="IPR005467">
    <property type="entry name" value="His_kinase_dom"/>
</dbReference>
<dbReference type="InterPro" id="IPR001610">
    <property type="entry name" value="PAC"/>
</dbReference>
<dbReference type="InterPro" id="IPR011006">
    <property type="entry name" value="CheY-like_superfamily"/>
</dbReference>
<dbReference type="SMART" id="SM00448">
    <property type="entry name" value="REC"/>
    <property type="match status" value="1"/>
</dbReference>
<evidence type="ECO:0000256" key="8">
    <source>
        <dbReference type="ARBA" id="ARBA00023012"/>
    </source>
</evidence>
<dbReference type="Pfam" id="PF08447">
    <property type="entry name" value="PAS_3"/>
    <property type="match status" value="1"/>
</dbReference>
<dbReference type="InterPro" id="IPR003661">
    <property type="entry name" value="HisK_dim/P_dom"/>
</dbReference>
<name>A0A1W2ERR7_9BACT</name>
<evidence type="ECO:0000259" key="12">
    <source>
        <dbReference type="PROSITE" id="PS50113"/>
    </source>
</evidence>
<evidence type="ECO:0000259" key="10">
    <source>
        <dbReference type="PROSITE" id="PS50109"/>
    </source>
</evidence>
<dbReference type="Gene3D" id="3.30.565.10">
    <property type="entry name" value="Histidine kinase-like ATPase, C-terminal domain"/>
    <property type="match status" value="1"/>
</dbReference>
<dbReference type="GO" id="GO:0000155">
    <property type="term" value="F:phosphorelay sensor kinase activity"/>
    <property type="evidence" value="ECO:0007669"/>
    <property type="project" value="InterPro"/>
</dbReference>
<dbReference type="InterPro" id="IPR036890">
    <property type="entry name" value="HATPase_C_sf"/>
</dbReference>
<dbReference type="InterPro" id="IPR003594">
    <property type="entry name" value="HATPase_dom"/>
</dbReference>
<dbReference type="OrthoDB" id="5487437at2"/>
<dbReference type="Gene3D" id="3.30.450.20">
    <property type="entry name" value="PAS domain"/>
    <property type="match status" value="1"/>
</dbReference>
<comment type="catalytic activity">
    <reaction evidence="1">
        <text>ATP + protein L-histidine = ADP + protein N-phospho-L-histidine.</text>
        <dbReference type="EC" id="2.7.13.3"/>
    </reaction>
</comment>
<dbReference type="Gene3D" id="3.40.50.2300">
    <property type="match status" value="1"/>
</dbReference>
<dbReference type="SUPFAM" id="SSF52172">
    <property type="entry name" value="CheY-like"/>
    <property type="match status" value="1"/>
</dbReference>
<dbReference type="AlphaFoldDB" id="A0A1W2ERR7"/>
<evidence type="ECO:0000256" key="4">
    <source>
        <dbReference type="ARBA" id="ARBA00022679"/>
    </source>
</evidence>
<evidence type="ECO:0000313" key="13">
    <source>
        <dbReference type="EMBL" id="SMD12410.1"/>
    </source>
</evidence>
<dbReference type="PROSITE" id="PS50113">
    <property type="entry name" value="PAC"/>
    <property type="match status" value="1"/>
</dbReference>
<keyword evidence="6" id="KW-0418">Kinase</keyword>
<organism evidence="13 14">
    <name type="scientific">Desulfocicer vacuolatum DSM 3385</name>
    <dbReference type="NCBI Taxonomy" id="1121400"/>
    <lineage>
        <taxon>Bacteria</taxon>
        <taxon>Pseudomonadati</taxon>
        <taxon>Thermodesulfobacteriota</taxon>
        <taxon>Desulfobacteria</taxon>
        <taxon>Desulfobacterales</taxon>
        <taxon>Desulfobacteraceae</taxon>
        <taxon>Desulfocicer</taxon>
    </lineage>
</organism>